<keyword evidence="2" id="KW-1185">Reference proteome</keyword>
<dbReference type="Proteomes" id="UP001528823">
    <property type="component" value="Unassembled WGS sequence"/>
</dbReference>
<comment type="caution">
    <text evidence="1">The sequence shown here is derived from an EMBL/GenBank/DDBJ whole genome shotgun (WGS) entry which is preliminary data.</text>
</comment>
<reference evidence="1 2" key="1">
    <citation type="submission" date="2022-11" db="EMBL/GenBank/DDBJ databases">
        <title>Spartinivicinus poritis sp. nov., isolated from scleractinian coral Porites lutea.</title>
        <authorList>
            <person name="Zhang G."/>
            <person name="Cai L."/>
            <person name="Wei Q."/>
        </authorList>
    </citation>
    <scope>NUCLEOTIDE SEQUENCE [LARGE SCALE GENOMIC DNA]</scope>
    <source>
        <strain evidence="1 2">A2-2</strain>
    </source>
</reference>
<name>A0ABT5U882_9GAMM</name>
<gene>
    <name evidence="1" type="ORF">ORQ98_05180</name>
</gene>
<organism evidence="1 2">
    <name type="scientific">Spartinivicinus poritis</name>
    <dbReference type="NCBI Taxonomy" id="2994640"/>
    <lineage>
        <taxon>Bacteria</taxon>
        <taxon>Pseudomonadati</taxon>
        <taxon>Pseudomonadota</taxon>
        <taxon>Gammaproteobacteria</taxon>
        <taxon>Oceanospirillales</taxon>
        <taxon>Zooshikellaceae</taxon>
        <taxon>Spartinivicinus</taxon>
    </lineage>
</organism>
<proteinExistence type="predicted"/>
<sequence length="86" mass="10270">MLKELYNLFVFIGSYDKESVMNYCYDKPELSLYPGYVEVKAQSCLQNSENNYQTQDFNLKKWCGGFRTKSSCEKYTIYEQPLCKWQ</sequence>
<evidence type="ECO:0000313" key="1">
    <source>
        <dbReference type="EMBL" id="MDE1461354.1"/>
    </source>
</evidence>
<evidence type="ECO:0000313" key="2">
    <source>
        <dbReference type="Proteomes" id="UP001528823"/>
    </source>
</evidence>
<accession>A0ABT5U882</accession>
<protein>
    <submittedName>
        <fullName evidence="1">Uncharacterized protein</fullName>
    </submittedName>
</protein>
<dbReference type="RefSeq" id="WP_274687718.1">
    <property type="nucleotide sequence ID" value="NZ_JAPMOU010000004.1"/>
</dbReference>
<dbReference type="EMBL" id="JAPMOU010000004">
    <property type="protein sequence ID" value="MDE1461354.1"/>
    <property type="molecule type" value="Genomic_DNA"/>
</dbReference>